<dbReference type="VEuPathDB" id="FungiDB:DEHA2B07128g"/>
<dbReference type="GO" id="GO:0000027">
    <property type="term" value="P:ribosomal large subunit assembly"/>
    <property type="evidence" value="ECO:0007669"/>
    <property type="project" value="EnsemblFungi"/>
</dbReference>
<dbReference type="GeneID" id="2913058"/>
<dbReference type="GO" id="GO:0006355">
    <property type="term" value="P:regulation of DNA-templated transcription"/>
    <property type="evidence" value="ECO:0007669"/>
    <property type="project" value="InterPro"/>
</dbReference>
<evidence type="ECO:0000313" key="5">
    <source>
        <dbReference type="Proteomes" id="UP000000599"/>
    </source>
</evidence>
<evidence type="ECO:0000256" key="3">
    <source>
        <dbReference type="SAM" id="MobiDB-lite"/>
    </source>
</evidence>
<feature type="compositionally biased region" description="Acidic residues" evidence="3">
    <location>
        <begin position="843"/>
        <end position="860"/>
    </location>
</feature>
<proteinExistence type="predicted"/>
<dbReference type="STRING" id="284592.Q6BX01"/>
<dbReference type="GO" id="GO:0009303">
    <property type="term" value="P:rRNA transcription"/>
    <property type="evidence" value="ECO:0007669"/>
    <property type="project" value="EnsemblFungi"/>
</dbReference>
<feature type="region of interest" description="Disordered" evidence="3">
    <location>
        <begin position="246"/>
        <end position="267"/>
    </location>
</feature>
<accession>Q6BX01</accession>
<dbReference type="OMA" id="VWKHDDP"/>
<dbReference type="GO" id="GO:0000182">
    <property type="term" value="F:rDNA binding"/>
    <property type="evidence" value="ECO:0007669"/>
    <property type="project" value="EnsemblFungi"/>
</dbReference>
<name>Q6BX01_DEBHA</name>
<dbReference type="FunCoup" id="Q6BX01">
    <property type="interactions" value="419"/>
</dbReference>
<protein>
    <submittedName>
        <fullName evidence="4">DEHA2B07128p</fullName>
    </submittedName>
</protein>
<feature type="compositionally biased region" description="Basic residues" evidence="3">
    <location>
        <begin position="301"/>
        <end position="316"/>
    </location>
</feature>
<reference evidence="4 5" key="1">
    <citation type="journal article" date="2004" name="Nature">
        <title>Genome evolution in yeasts.</title>
        <authorList>
            <consortium name="Genolevures"/>
            <person name="Dujon B."/>
            <person name="Sherman D."/>
            <person name="Fischer G."/>
            <person name="Durrens P."/>
            <person name="Casaregola S."/>
            <person name="Lafontaine I."/>
            <person name="de Montigny J."/>
            <person name="Marck C."/>
            <person name="Neuveglise C."/>
            <person name="Talla E."/>
            <person name="Goffard N."/>
            <person name="Frangeul L."/>
            <person name="Aigle M."/>
            <person name="Anthouard V."/>
            <person name="Babour A."/>
            <person name="Barbe V."/>
            <person name="Barnay S."/>
            <person name="Blanchin S."/>
            <person name="Beckerich J.M."/>
            <person name="Beyne E."/>
            <person name="Bleykasten C."/>
            <person name="Boisrame A."/>
            <person name="Boyer J."/>
            <person name="Cattolico L."/>
            <person name="Confanioleri F."/>
            <person name="de Daruvar A."/>
            <person name="Despons L."/>
            <person name="Fabre E."/>
            <person name="Fairhead C."/>
            <person name="Ferry-Dumazet H."/>
            <person name="Groppi A."/>
            <person name="Hantraye F."/>
            <person name="Hennequin C."/>
            <person name="Jauniaux N."/>
            <person name="Joyet P."/>
            <person name="Kachouri R."/>
            <person name="Kerrest A."/>
            <person name="Koszul R."/>
            <person name="Lemaire M."/>
            <person name="Lesur I."/>
            <person name="Ma L."/>
            <person name="Muller H."/>
            <person name="Nicaud J.M."/>
            <person name="Nikolski M."/>
            <person name="Oztas S."/>
            <person name="Ozier-Kalogeropoulos O."/>
            <person name="Pellenz S."/>
            <person name="Potier S."/>
            <person name="Richard G.F."/>
            <person name="Straub M.L."/>
            <person name="Suleau A."/>
            <person name="Swennene D."/>
            <person name="Tekaia F."/>
            <person name="Wesolowski-Louvel M."/>
            <person name="Westhof E."/>
            <person name="Wirth B."/>
            <person name="Zeniou-Meyer M."/>
            <person name="Zivanovic I."/>
            <person name="Bolotin-Fukuhara M."/>
            <person name="Thierry A."/>
            <person name="Bouchier C."/>
            <person name="Caudron B."/>
            <person name="Scarpelli C."/>
            <person name="Gaillardin C."/>
            <person name="Weissenbach J."/>
            <person name="Wincker P."/>
            <person name="Souciet J.L."/>
        </authorList>
    </citation>
    <scope>NUCLEOTIDE SEQUENCE [LARGE SCALE GENOMIC DNA]</scope>
    <source>
        <strain evidence="5">ATCC 36239 / CBS 767 / BCRC 21394 / JCM 1990 / NBRC 0083 / IGC 2968</strain>
    </source>
</reference>
<feature type="compositionally biased region" description="Polar residues" evidence="3">
    <location>
        <begin position="252"/>
        <end position="267"/>
    </location>
</feature>
<dbReference type="PANTHER" id="PTHR13213:SF2">
    <property type="entry name" value="MYB-BINDING PROTEIN 1A"/>
    <property type="match status" value="1"/>
</dbReference>
<dbReference type="GO" id="GO:0090070">
    <property type="term" value="P:positive regulation of ribosome biogenesis"/>
    <property type="evidence" value="ECO:0007669"/>
    <property type="project" value="EnsemblFungi"/>
</dbReference>
<dbReference type="HOGENOM" id="CLU_005212_1_0_1"/>
<dbReference type="InterPro" id="IPR007015">
    <property type="entry name" value="DNA_pol_V/MYBBP1A"/>
</dbReference>
<dbReference type="EMBL" id="CR382134">
    <property type="protein sequence ID" value="CAG85269.2"/>
    <property type="molecule type" value="Genomic_DNA"/>
</dbReference>
<keyword evidence="5" id="KW-1185">Reference proteome</keyword>
<dbReference type="AlphaFoldDB" id="Q6BX01"/>
<evidence type="ECO:0000313" key="4">
    <source>
        <dbReference type="EMBL" id="CAG85269.2"/>
    </source>
</evidence>
<evidence type="ECO:0000256" key="1">
    <source>
        <dbReference type="ARBA" id="ARBA00004123"/>
    </source>
</evidence>
<dbReference type="PANTHER" id="PTHR13213">
    <property type="entry name" value="MYB-BINDING PROTEIN 1A FAMILY MEMBER"/>
    <property type="match status" value="1"/>
</dbReference>
<dbReference type="KEGG" id="dha:DEHA2B07128g"/>
<organism evidence="4 5">
    <name type="scientific">Debaryomyces hansenii (strain ATCC 36239 / CBS 767 / BCRC 21394 / JCM 1990 / NBRC 0083 / IGC 2968)</name>
    <name type="common">Yeast</name>
    <name type="synonym">Torulaspora hansenii</name>
    <dbReference type="NCBI Taxonomy" id="284592"/>
    <lineage>
        <taxon>Eukaryota</taxon>
        <taxon>Fungi</taxon>
        <taxon>Dikarya</taxon>
        <taxon>Ascomycota</taxon>
        <taxon>Saccharomycotina</taxon>
        <taxon>Pichiomycetes</taxon>
        <taxon>Debaryomycetaceae</taxon>
        <taxon>Debaryomyces</taxon>
    </lineage>
</organism>
<keyword evidence="2" id="KW-0539">Nucleus</keyword>
<dbReference type="eggNOG" id="KOG1926">
    <property type="taxonomic scope" value="Eukaryota"/>
</dbReference>
<dbReference type="RefSeq" id="XP_457268.2">
    <property type="nucleotide sequence ID" value="XM_457268.1"/>
</dbReference>
<feature type="region of interest" description="Disordered" evidence="3">
    <location>
        <begin position="294"/>
        <end position="318"/>
    </location>
</feature>
<dbReference type="InParanoid" id="Q6BX01"/>
<gene>
    <name evidence="4" type="ordered locus">DEHA2B07128g</name>
</gene>
<dbReference type="Pfam" id="PF04931">
    <property type="entry name" value="DNA_pol_phi"/>
    <property type="match status" value="1"/>
</dbReference>
<dbReference type="Proteomes" id="UP000000599">
    <property type="component" value="Chromosome B"/>
</dbReference>
<comment type="subcellular location">
    <subcellularLocation>
        <location evidence="1">Nucleus</location>
    </subcellularLocation>
</comment>
<dbReference type="GO" id="GO:0006364">
    <property type="term" value="P:rRNA processing"/>
    <property type="evidence" value="ECO:0007669"/>
    <property type="project" value="EnsemblFungi"/>
</dbReference>
<evidence type="ECO:0000256" key="2">
    <source>
        <dbReference type="ARBA" id="ARBA00023242"/>
    </source>
</evidence>
<feature type="region of interest" description="Disordered" evidence="3">
    <location>
        <begin position="751"/>
        <end position="813"/>
    </location>
</feature>
<feature type="region of interest" description="Disordered" evidence="3">
    <location>
        <begin position="826"/>
        <end position="860"/>
    </location>
</feature>
<dbReference type="GO" id="GO:0032040">
    <property type="term" value="C:small-subunit processome"/>
    <property type="evidence" value="ECO:0007669"/>
    <property type="project" value="EnsemblFungi"/>
</dbReference>
<dbReference type="GO" id="GO:0042134">
    <property type="term" value="F:rRNA primary transcript binding"/>
    <property type="evidence" value="ECO:0007669"/>
    <property type="project" value="EnsemblFungi"/>
</dbReference>
<dbReference type="OrthoDB" id="342531at2759"/>
<feature type="compositionally biased region" description="Acidic residues" evidence="3">
    <location>
        <begin position="752"/>
        <end position="802"/>
    </location>
</feature>
<sequence length="1068" mass="121728">MPVSKDHYYRLASEVPQERIEAATALLQELTQVNEKDEWDYALNRLIKGLTSSRQSARLGFSMALIEVLRELVEKEEHELTVSTFLQQVLKLSQVKSSMKGKEERSVLFGRLFGLQVLLNSQLLFNKKVSSPESLCEFVDQLVELSSIKSWLRETSIFTLCQFISLLKDNSNEDVVLVHILQKINDVGLNLTTEGIAVYLSIPQQTREIYANKIIDTKLNWKNGDPFSKGNLPTLAKALKDVEVVEPESDGSDTPKTKNGNSKQKGSWSPRIHFVWDIIIQHYNNHGVEDFADNENEISSSKKRKKTSSKSSKKQKITNDNEVPLKEFWKVVVDETLFADKSSHERKYWGFEIFLKFLTSIKSTDISSLFTPNFMRCLINQSSQQNRILNKISTKVLSTIVDSSSKDFTKAPIILDCLVDESKGGCWNFDLVTKSKCTDKLIGVLNGKEDINSFEVDLVLNQFKDVLISKFNNALASQEEEEETENEHEVMKKSNDNIQKWALDKLLLLFRSNKALLSNEKNNSKWLTKILKLLIQHSFFKKIDSHAVSGNIRKLCQDRLNSVLSDIINIQMSDRSWPLSTCLSYINKLEISDDYENLLQFDETLLNVKEEALAVLAEIDVSLKNSRKNDTQKRDQLDCFKLLFSMILIQFYMGDEEAVTVLDELKMCYNNFFKREENEDTDSAVFLTEIILSFTSRKATLSKKLSSIAWESFLCSKDETDKVKLNEECLQLLFDVLEARENKEGQQKLFENEDEFEAVDDEDNNSQDSADSADEESDKNDEEDSDGSDSDDDSESGSDEESSGANKSNDVLSEVDKQTNLKLAQALGIPTESSGEVKFEDLSSSEDNDEDSSYQSDSMEDEEMMAMDDQLSKIFKERHNAMSSVVTGNKRKAEVIEAKEQMIFFKNRILDLLELFNKNQPSSYLNLAMIKPLIILINLTMDKNLGVKAHKLLKTKLSKTKLTNRELEINFPTKTEQSNYKESLMSLIEWLQKEAGSNKSSNQAHSMACGQSCIIVAKSLIAVDESYLDRIIDLYAQCLKKWAAKPNSKIQASMFFDFINWLNSKRGN</sequence>